<evidence type="ECO:0000313" key="2">
    <source>
        <dbReference type="EMBL" id="KAK3490470.1"/>
    </source>
</evidence>
<organism evidence="2 3">
    <name type="scientific">Neurospora hispaniola</name>
    <dbReference type="NCBI Taxonomy" id="588809"/>
    <lineage>
        <taxon>Eukaryota</taxon>
        <taxon>Fungi</taxon>
        <taxon>Dikarya</taxon>
        <taxon>Ascomycota</taxon>
        <taxon>Pezizomycotina</taxon>
        <taxon>Sordariomycetes</taxon>
        <taxon>Sordariomycetidae</taxon>
        <taxon>Sordariales</taxon>
        <taxon>Sordariaceae</taxon>
        <taxon>Neurospora</taxon>
    </lineage>
</organism>
<keyword evidence="3" id="KW-1185">Reference proteome</keyword>
<feature type="transmembrane region" description="Helical" evidence="1">
    <location>
        <begin position="15"/>
        <end position="35"/>
    </location>
</feature>
<dbReference type="RefSeq" id="XP_062691653.1">
    <property type="nucleotide sequence ID" value="XM_062832751.1"/>
</dbReference>
<keyword evidence="1" id="KW-0472">Membrane</keyword>
<reference evidence="2 3" key="1">
    <citation type="journal article" date="2023" name="Mol. Phylogenet. Evol.">
        <title>Genome-scale phylogeny and comparative genomics of the fungal order Sordariales.</title>
        <authorList>
            <person name="Hensen N."/>
            <person name="Bonometti L."/>
            <person name="Westerberg I."/>
            <person name="Brannstrom I.O."/>
            <person name="Guillou S."/>
            <person name="Cros-Aarteil S."/>
            <person name="Calhoun S."/>
            <person name="Haridas S."/>
            <person name="Kuo A."/>
            <person name="Mondo S."/>
            <person name="Pangilinan J."/>
            <person name="Riley R."/>
            <person name="LaButti K."/>
            <person name="Andreopoulos B."/>
            <person name="Lipzen A."/>
            <person name="Chen C."/>
            <person name="Yan M."/>
            <person name="Daum C."/>
            <person name="Ng V."/>
            <person name="Clum A."/>
            <person name="Steindorff A."/>
            <person name="Ohm R.A."/>
            <person name="Martin F."/>
            <person name="Silar P."/>
            <person name="Natvig D.O."/>
            <person name="Lalanne C."/>
            <person name="Gautier V."/>
            <person name="Ament-Velasquez S.L."/>
            <person name="Kruys A."/>
            <person name="Hutchinson M.I."/>
            <person name="Powell A.J."/>
            <person name="Barry K."/>
            <person name="Miller A.N."/>
            <person name="Grigoriev I.V."/>
            <person name="Debuchy R."/>
            <person name="Gladieux P."/>
            <person name="Hiltunen Thoren M."/>
            <person name="Johannesson H."/>
        </authorList>
    </citation>
    <scope>NUCLEOTIDE SEQUENCE [LARGE SCALE GENOMIC DNA]</scope>
    <source>
        <strain evidence="2 3">FGSC 10403</strain>
    </source>
</reference>
<evidence type="ECO:0000313" key="3">
    <source>
        <dbReference type="Proteomes" id="UP001285908"/>
    </source>
</evidence>
<gene>
    <name evidence="2" type="ORF">B0T23DRAFT_162606</name>
</gene>
<dbReference type="AlphaFoldDB" id="A0AAJ0MQA2"/>
<protein>
    <submittedName>
        <fullName evidence="2">Uncharacterized protein</fullName>
    </submittedName>
</protein>
<comment type="caution">
    <text evidence="2">The sequence shown here is derived from an EMBL/GenBank/DDBJ whole genome shotgun (WGS) entry which is preliminary data.</text>
</comment>
<feature type="transmembrane region" description="Helical" evidence="1">
    <location>
        <begin position="56"/>
        <end position="82"/>
    </location>
</feature>
<accession>A0AAJ0MQA2</accession>
<dbReference type="PROSITE" id="PS51257">
    <property type="entry name" value="PROKAR_LIPOPROTEIN"/>
    <property type="match status" value="1"/>
</dbReference>
<evidence type="ECO:0000256" key="1">
    <source>
        <dbReference type="SAM" id="Phobius"/>
    </source>
</evidence>
<sequence>METGRFSLTENLSGLLIHLLASSSWLLSCSTLVLLAMFSSIQLHLFGTRSRFRNALFLLLVFHPFLWASLFSAVTSCFFSTVPPPSGSISVSVRSH</sequence>
<keyword evidence="1" id="KW-0812">Transmembrane</keyword>
<proteinExistence type="predicted"/>
<keyword evidence="1" id="KW-1133">Transmembrane helix</keyword>
<name>A0AAJ0MQA2_9PEZI</name>
<dbReference type="GeneID" id="87870373"/>
<dbReference type="EMBL" id="JAULSX010000005">
    <property type="protein sequence ID" value="KAK3490470.1"/>
    <property type="molecule type" value="Genomic_DNA"/>
</dbReference>
<dbReference type="Proteomes" id="UP001285908">
    <property type="component" value="Unassembled WGS sequence"/>
</dbReference>